<evidence type="ECO:0000259" key="1">
    <source>
        <dbReference type="Pfam" id="PF02514"/>
    </source>
</evidence>
<dbReference type="PANTHER" id="PTHR44119:SF4">
    <property type="entry name" value="AEROBIC COBALTOCHELATASE SUBUNIT COBN"/>
    <property type="match status" value="1"/>
</dbReference>
<reference evidence="2 3" key="1">
    <citation type="submission" date="2024-02" db="EMBL/GenBank/DDBJ databases">
        <title>Expansion and revision of Xanthobacter and proposal of Roseixanthobacter gen. nov.</title>
        <authorList>
            <person name="Soltysiak M.P.M."/>
            <person name="Jalihal A."/>
            <person name="Ory A."/>
            <person name="Chrisophersen C."/>
            <person name="Lee A.D."/>
            <person name="Boulton J."/>
            <person name="Springer M."/>
        </authorList>
    </citation>
    <scope>NUCLEOTIDE SEQUENCE [LARGE SCALE GENOMIC DNA]</scope>
    <source>
        <strain evidence="2 3">23A</strain>
    </source>
</reference>
<dbReference type="Pfam" id="PF02514">
    <property type="entry name" value="CobN-Mg_chel"/>
    <property type="match status" value="2"/>
</dbReference>
<name>A0ABW6ZSF4_9HYPH</name>
<accession>A0ABW6ZSF4</accession>
<feature type="domain" description="CobN/magnesium chelatase" evidence="1">
    <location>
        <begin position="140"/>
        <end position="691"/>
    </location>
</feature>
<dbReference type="InterPro" id="IPR003672">
    <property type="entry name" value="CobN/Mg_chltase"/>
</dbReference>
<organism evidence="2 3">
    <name type="scientific">Xanthobacter oligotrophicus</name>
    <dbReference type="NCBI Taxonomy" id="2607286"/>
    <lineage>
        <taxon>Bacteria</taxon>
        <taxon>Pseudomonadati</taxon>
        <taxon>Pseudomonadota</taxon>
        <taxon>Alphaproteobacteria</taxon>
        <taxon>Hyphomicrobiales</taxon>
        <taxon>Xanthobacteraceae</taxon>
        <taxon>Xanthobacter</taxon>
    </lineage>
</organism>
<dbReference type="PANTHER" id="PTHR44119">
    <property type="entry name" value="MAGNESIUM-CHELATASE SUBUNIT CHLH, CHLOROPLASTIC"/>
    <property type="match status" value="1"/>
</dbReference>
<dbReference type="RefSeq" id="WP_393991627.1">
    <property type="nucleotide sequence ID" value="NZ_JBAFVH010000003.1"/>
</dbReference>
<dbReference type="NCBIfam" id="NF008973">
    <property type="entry name" value="PRK12321.1"/>
    <property type="match status" value="1"/>
</dbReference>
<keyword evidence="2" id="KW-0436">Ligase</keyword>
<dbReference type="CDD" id="cd10150">
    <property type="entry name" value="CobN_like"/>
    <property type="match status" value="1"/>
</dbReference>
<evidence type="ECO:0000313" key="3">
    <source>
        <dbReference type="Proteomes" id="UP001604002"/>
    </source>
</evidence>
<evidence type="ECO:0000313" key="2">
    <source>
        <dbReference type="EMBL" id="MFG1371653.1"/>
    </source>
</evidence>
<dbReference type="Proteomes" id="UP001604002">
    <property type="component" value="Unassembled WGS sequence"/>
</dbReference>
<dbReference type="EMBL" id="JBAFVH010000003">
    <property type="protein sequence ID" value="MFG1371653.1"/>
    <property type="molecule type" value="Genomic_DNA"/>
</dbReference>
<sequence>MHILATTSTTLEDLAEPVDLAQPPGDMVALSFTDSDLLALSAAWRARRDSLPSLRLARLKDLTHPMSVDLWVEKVARHAKVVLVRQLGGLDWWRYGAEQLAALARSRGIALALLPGEDQDDPRLAALSTVPADKLAQWLAYFRAGGPDNMGALLARMAATAGFAAPTEITPPRPVPATAFYRTGAGLTEPQGGAAARADKRPKALILFYRSQWLAADTAAIDALAAALEARGIAAVPLFVPSLKAAEARAAVRDALAVLKPAVIVTATAFAAGNAAELFPAGGPPVLQAAPATTARAAWAGSPRGLSAADLAMHVVLPELDGRVLAGALSFKDFAPADADLAFAAAINRPEPDQVAHVADRVAGLMRLAATPRAERRLALILPDYPGAEGRSGYAVGLDVPESARQLIATLGDAGYATGPAPADAKALLAAIAPAPALSLDAYRRAFERLPQAAHEAVLAAWGPPEADADLKDGAFHFRLARSRGLTLAFAPDRGAAFERRADYHDAALPPRHALIAFGLWLREGLDAHAVIHLGAHGTLEWLPGKAVALTPACFPQLVMGALPVVYPFIVSNPGEAAQAKRRLAAVTVGHLPPPLAAAGLSEAEQKLERLVDEYAQADGLDRRRRERLAQLIVETAGDTGLAATAGVTTATDPDEALRRIDAWLCDLKDLAVKDGLHVFGHAPPDEADPARIASAAAETSALLDALDGRFVPAGPAGAPARGRRDVLPTGRNLYTADPRTLPTPTACDLARKAADEALRLLLQEHGDWPRALVLDLWGSACLRTGGEEIAQGLAFLGCRPMWEAASGRVTGIEVLPPAVLGRPRIDVTFRISGLFRDIFPAQIALLDAAVRAVAARDEDDAENPLAAARRRGEDLSRLFGSAPGAYGAGIEAQLQRGAFEDRAELGHAYLAAASHAYGGADGVARPAPGAFAGRIATADALIHGADDAARDLLDGSEDAAFMGGFAAAGAALGRKAHLVVLDTTDPDRPRARPLSEALARLVHGRVSATFIAGQMRHGPRGAAELAETVDRLVAFAETTQEVASALLDRLHAAYLAEPSVRAFLLDQNPAAARAMARRFADARRRGLWHSRRNALDADLDALLAEAAALKEAAPKEAPSKKAAPKEAAE</sequence>
<keyword evidence="3" id="KW-1185">Reference proteome</keyword>
<feature type="domain" description="CobN/magnesium chelatase" evidence="1">
    <location>
        <begin position="692"/>
        <end position="1094"/>
    </location>
</feature>
<comment type="caution">
    <text evidence="2">The sequence shown here is derived from an EMBL/GenBank/DDBJ whole genome shotgun (WGS) entry which is preliminary data.</text>
</comment>
<dbReference type="EC" id="6.6.1.2" evidence="2"/>
<gene>
    <name evidence="2" type="primary">cobN</name>
    <name evidence="2" type="ORF">V5F32_05730</name>
</gene>
<dbReference type="GO" id="GO:0051116">
    <property type="term" value="F:cobaltochelatase activity"/>
    <property type="evidence" value="ECO:0007669"/>
    <property type="project" value="UniProtKB-EC"/>
</dbReference>
<protein>
    <submittedName>
        <fullName evidence="2">Cobaltochelatase subunit CobN</fullName>
        <ecNumber evidence="2">6.6.1.2</ecNumber>
    </submittedName>
</protein>
<proteinExistence type="predicted"/>